<accession>A0A0F9QZQ5</accession>
<sequence length="81" mass="9280">MNYCDEFLCEVVFADNKSGTLTSLIGTIKISQLNSLADLAKNFLKFKEIYHPPIYIPDIKKLIIHGKVKHFIVKKENLTLN</sequence>
<protein>
    <submittedName>
        <fullName evidence="1">Uncharacterized protein</fullName>
    </submittedName>
</protein>
<proteinExistence type="predicted"/>
<dbReference type="AlphaFoldDB" id="A0A0F9QZQ5"/>
<reference evidence="1" key="1">
    <citation type="journal article" date="2015" name="Nature">
        <title>Complex archaea that bridge the gap between prokaryotes and eukaryotes.</title>
        <authorList>
            <person name="Spang A."/>
            <person name="Saw J.H."/>
            <person name="Jorgensen S.L."/>
            <person name="Zaremba-Niedzwiedzka K."/>
            <person name="Martijn J."/>
            <person name="Lind A.E."/>
            <person name="van Eijk R."/>
            <person name="Schleper C."/>
            <person name="Guy L."/>
            <person name="Ettema T.J."/>
        </authorList>
    </citation>
    <scope>NUCLEOTIDE SEQUENCE</scope>
</reference>
<gene>
    <name evidence="1" type="ORF">LCGC14_0639410</name>
</gene>
<name>A0A0F9QZQ5_9ZZZZ</name>
<evidence type="ECO:0000313" key="1">
    <source>
        <dbReference type="EMBL" id="KKN49795.1"/>
    </source>
</evidence>
<comment type="caution">
    <text evidence="1">The sequence shown here is derived from an EMBL/GenBank/DDBJ whole genome shotgun (WGS) entry which is preliminary data.</text>
</comment>
<dbReference type="EMBL" id="LAZR01001151">
    <property type="protein sequence ID" value="KKN49795.1"/>
    <property type="molecule type" value="Genomic_DNA"/>
</dbReference>
<organism evidence="1">
    <name type="scientific">marine sediment metagenome</name>
    <dbReference type="NCBI Taxonomy" id="412755"/>
    <lineage>
        <taxon>unclassified sequences</taxon>
        <taxon>metagenomes</taxon>
        <taxon>ecological metagenomes</taxon>
    </lineage>
</organism>